<organism evidence="3 4">
    <name type="scientific">Monoraphidium neglectum</name>
    <dbReference type="NCBI Taxonomy" id="145388"/>
    <lineage>
        <taxon>Eukaryota</taxon>
        <taxon>Viridiplantae</taxon>
        <taxon>Chlorophyta</taxon>
        <taxon>core chlorophytes</taxon>
        <taxon>Chlorophyceae</taxon>
        <taxon>CS clade</taxon>
        <taxon>Sphaeropleales</taxon>
        <taxon>Selenastraceae</taxon>
        <taxon>Monoraphidium</taxon>
    </lineage>
</organism>
<proteinExistence type="predicted"/>
<dbReference type="RefSeq" id="XP_013903501.1">
    <property type="nucleotide sequence ID" value="XM_014048047.1"/>
</dbReference>
<name>A0A0D2MVE6_9CHLO</name>
<dbReference type="GeneID" id="25736352"/>
<feature type="region of interest" description="Disordered" evidence="1">
    <location>
        <begin position="1"/>
        <end position="92"/>
    </location>
</feature>
<accession>A0A0D2MVE6</accession>
<dbReference type="SUPFAM" id="SSF81383">
    <property type="entry name" value="F-box domain"/>
    <property type="match status" value="1"/>
</dbReference>
<sequence length="486" mass="47920">MEIDFGPNGIAPMDPDDAGDLDVGSTPLAPRREPIAAMAPAGAPQIPLTQPASTQDRDTPLEEHDAPDRSGGGDGGVEDPDRPAAPPPGPAISSHLARLLAAAPAPPSAVTGAQLLLLAAHAAMLETGFAPRRAGGGGNPSAAAAGGGGDRGVGADAAPGAAAAAAADVEALLSSAVGGTYTMRYSLEPNGSDGPAVADAARAGATAGGGGAGATGEGAGEPEVVLSLGVSRFCRPAAPPQTGAAAAAAAAAWAPLAARLADAPALWLQLRDRVALPLLAAARAAAGLPPPVGLLTLPWELQEAWLKLLPAKDLASLAGSCCQLRNLGSLDSLWLPLFEAEFPHASPAERADGNAHGWKAAFAEAWRRRAARRRAAHRLLRPHARPFPPAPAPWAPLLPPGGPRMPPNVIGGDYDRLPGGLGYFGGPGGVGGGGGPFVGPSGFFTPSQGFGGGGGPLGGGGGGPPFAPGFRGGGRRGGAGGQWRLY</sequence>
<feature type="compositionally biased region" description="Basic and acidic residues" evidence="1">
    <location>
        <begin position="55"/>
        <end position="68"/>
    </location>
</feature>
<dbReference type="STRING" id="145388.A0A0D2MVE6"/>
<evidence type="ECO:0000256" key="1">
    <source>
        <dbReference type="SAM" id="MobiDB-lite"/>
    </source>
</evidence>
<dbReference type="Gene3D" id="3.40.1000.30">
    <property type="match status" value="1"/>
</dbReference>
<dbReference type="AlphaFoldDB" id="A0A0D2MVE6"/>
<dbReference type="InterPro" id="IPR036047">
    <property type="entry name" value="F-box-like_dom_sf"/>
</dbReference>
<feature type="region of interest" description="Disordered" evidence="1">
    <location>
        <begin position="132"/>
        <end position="151"/>
    </location>
</feature>
<reference evidence="3 4" key="1">
    <citation type="journal article" date="2013" name="BMC Genomics">
        <title>Reconstruction of the lipid metabolism for the microalga Monoraphidium neglectum from its genome sequence reveals characteristics suitable for biofuel production.</title>
        <authorList>
            <person name="Bogen C."/>
            <person name="Al-Dilaimi A."/>
            <person name="Albersmeier A."/>
            <person name="Wichmann J."/>
            <person name="Grundmann M."/>
            <person name="Rupp O."/>
            <person name="Lauersen K.J."/>
            <person name="Blifernez-Klassen O."/>
            <person name="Kalinowski J."/>
            <person name="Goesmann A."/>
            <person name="Mussgnug J.H."/>
            <person name="Kruse O."/>
        </authorList>
    </citation>
    <scope>NUCLEOTIDE SEQUENCE [LARGE SCALE GENOMIC DNA]</scope>
    <source>
        <strain evidence="3 4">SAG 48.87</strain>
    </source>
</reference>
<dbReference type="KEGG" id="mng:MNEG_3474"/>
<dbReference type="PROSITE" id="PS50181">
    <property type="entry name" value="FBOX"/>
    <property type="match status" value="1"/>
</dbReference>
<protein>
    <recommendedName>
        <fullName evidence="2">F-box domain-containing protein</fullName>
    </recommendedName>
</protein>
<dbReference type="InterPro" id="IPR001810">
    <property type="entry name" value="F-box_dom"/>
</dbReference>
<evidence type="ECO:0000313" key="4">
    <source>
        <dbReference type="Proteomes" id="UP000054498"/>
    </source>
</evidence>
<feature type="compositionally biased region" description="Gly residues" evidence="1">
    <location>
        <begin position="134"/>
        <end position="151"/>
    </location>
</feature>
<keyword evidence="4" id="KW-1185">Reference proteome</keyword>
<dbReference type="PANTHER" id="PTHR47602:SF2">
    <property type="entry name" value="F-BOX PROTEIN SKIP22"/>
    <property type="match status" value="1"/>
</dbReference>
<feature type="region of interest" description="Disordered" evidence="1">
    <location>
        <begin position="450"/>
        <end position="486"/>
    </location>
</feature>
<evidence type="ECO:0000259" key="2">
    <source>
        <dbReference type="PROSITE" id="PS50181"/>
    </source>
</evidence>
<dbReference type="Proteomes" id="UP000054498">
    <property type="component" value="Unassembled WGS sequence"/>
</dbReference>
<dbReference type="OrthoDB" id="10687527at2759"/>
<feature type="domain" description="F-box" evidence="2">
    <location>
        <begin position="291"/>
        <end position="337"/>
    </location>
</feature>
<dbReference type="EMBL" id="KK100657">
    <property type="protein sequence ID" value="KIZ04482.1"/>
    <property type="molecule type" value="Genomic_DNA"/>
</dbReference>
<evidence type="ECO:0000313" key="3">
    <source>
        <dbReference type="EMBL" id="KIZ04482.1"/>
    </source>
</evidence>
<dbReference type="PANTHER" id="PTHR47602">
    <property type="entry name" value="F-BOX PROTEIN SKIP22"/>
    <property type="match status" value="1"/>
</dbReference>
<gene>
    <name evidence="3" type="ORF">MNEG_3474</name>
</gene>